<accession>A0ABU2NH36</accession>
<dbReference type="Pfam" id="PF13649">
    <property type="entry name" value="Methyltransf_25"/>
    <property type="match status" value="1"/>
</dbReference>
<feature type="region of interest" description="Disordered" evidence="4">
    <location>
        <begin position="1"/>
        <end position="23"/>
    </location>
</feature>
<evidence type="ECO:0000256" key="3">
    <source>
        <dbReference type="ARBA" id="ARBA00022691"/>
    </source>
</evidence>
<keyword evidence="3" id="KW-0949">S-adenosyl-L-methionine</keyword>
<dbReference type="PANTHER" id="PTHR43464:SF19">
    <property type="entry name" value="UBIQUINONE BIOSYNTHESIS O-METHYLTRANSFERASE, MITOCHONDRIAL"/>
    <property type="match status" value="1"/>
</dbReference>
<evidence type="ECO:0000313" key="7">
    <source>
        <dbReference type="Proteomes" id="UP001183202"/>
    </source>
</evidence>
<dbReference type="InterPro" id="IPR041698">
    <property type="entry name" value="Methyltransf_25"/>
</dbReference>
<dbReference type="Proteomes" id="UP001183202">
    <property type="component" value="Unassembled WGS sequence"/>
</dbReference>
<dbReference type="PANTHER" id="PTHR43464">
    <property type="entry name" value="METHYLTRANSFERASE"/>
    <property type="match status" value="1"/>
</dbReference>
<evidence type="ECO:0000256" key="4">
    <source>
        <dbReference type="SAM" id="MobiDB-lite"/>
    </source>
</evidence>
<keyword evidence="1 6" id="KW-0489">Methyltransferase</keyword>
<feature type="compositionally biased region" description="Basic and acidic residues" evidence="4">
    <location>
        <begin position="1"/>
        <end position="13"/>
    </location>
</feature>
<evidence type="ECO:0000256" key="1">
    <source>
        <dbReference type="ARBA" id="ARBA00022603"/>
    </source>
</evidence>
<feature type="region of interest" description="Disordered" evidence="4">
    <location>
        <begin position="179"/>
        <end position="200"/>
    </location>
</feature>
<dbReference type="SUPFAM" id="SSF53335">
    <property type="entry name" value="S-adenosyl-L-methionine-dependent methyltransferases"/>
    <property type="match status" value="1"/>
</dbReference>
<dbReference type="Gene3D" id="3.40.50.150">
    <property type="entry name" value="Vaccinia Virus protein VP39"/>
    <property type="match status" value="1"/>
</dbReference>
<dbReference type="EMBL" id="JAVREJ010000021">
    <property type="protein sequence ID" value="MDT0352798.1"/>
    <property type="molecule type" value="Genomic_DNA"/>
</dbReference>
<dbReference type="GO" id="GO:0032259">
    <property type="term" value="P:methylation"/>
    <property type="evidence" value="ECO:0007669"/>
    <property type="project" value="UniProtKB-KW"/>
</dbReference>
<comment type="caution">
    <text evidence="6">The sequence shown here is derived from an EMBL/GenBank/DDBJ whole genome shotgun (WGS) entry which is preliminary data.</text>
</comment>
<organism evidence="6 7">
    <name type="scientific">Pseudonocardia charpentierae</name>
    <dbReference type="NCBI Taxonomy" id="3075545"/>
    <lineage>
        <taxon>Bacteria</taxon>
        <taxon>Bacillati</taxon>
        <taxon>Actinomycetota</taxon>
        <taxon>Actinomycetes</taxon>
        <taxon>Pseudonocardiales</taxon>
        <taxon>Pseudonocardiaceae</taxon>
        <taxon>Pseudonocardia</taxon>
    </lineage>
</organism>
<evidence type="ECO:0000313" key="6">
    <source>
        <dbReference type="EMBL" id="MDT0352798.1"/>
    </source>
</evidence>
<proteinExistence type="predicted"/>
<evidence type="ECO:0000256" key="2">
    <source>
        <dbReference type="ARBA" id="ARBA00022679"/>
    </source>
</evidence>
<feature type="domain" description="Methyltransferase" evidence="5">
    <location>
        <begin position="44"/>
        <end position="134"/>
    </location>
</feature>
<protein>
    <submittedName>
        <fullName evidence="6">Methyltransferase domain-containing protein</fullName>
    </submittedName>
</protein>
<dbReference type="GO" id="GO:0008168">
    <property type="term" value="F:methyltransferase activity"/>
    <property type="evidence" value="ECO:0007669"/>
    <property type="project" value="UniProtKB-KW"/>
</dbReference>
<evidence type="ECO:0000259" key="5">
    <source>
        <dbReference type="Pfam" id="PF13649"/>
    </source>
</evidence>
<feature type="compositionally biased region" description="Pro residues" evidence="4">
    <location>
        <begin position="186"/>
        <end position="200"/>
    </location>
</feature>
<name>A0ABU2NH36_9PSEU</name>
<dbReference type="CDD" id="cd02440">
    <property type="entry name" value="AdoMet_MTases"/>
    <property type="match status" value="1"/>
</dbReference>
<keyword evidence="7" id="KW-1185">Reference proteome</keyword>
<keyword evidence="2" id="KW-0808">Transferase</keyword>
<feature type="compositionally biased region" description="Low complexity" evidence="4">
    <location>
        <begin position="14"/>
        <end position="23"/>
    </location>
</feature>
<dbReference type="RefSeq" id="WP_311559298.1">
    <property type="nucleotide sequence ID" value="NZ_JAVREJ010000021.1"/>
</dbReference>
<dbReference type="InterPro" id="IPR029063">
    <property type="entry name" value="SAM-dependent_MTases_sf"/>
</dbReference>
<sequence length="200" mass="20405">MSGGDRARWDARHGAAQPSGAAPPGALAGAAELTACLPVSGRALDVACGRGGVAVWLARRGLVVDAVDVSPVGLAAGARLAASAGVAGRVRWVTHDLDAGLPADCRGPYDVVVCQLFRDPSRYADLAAALAPGGVLAITVLSEVDAGPGPFRAPAGELRTAFSDLETLLDRERDGEATLLARRVPVPRPPGSPPVRRPRS</sequence>
<reference evidence="7" key="1">
    <citation type="submission" date="2023-07" db="EMBL/GenBank/DDBJ databases">
        <title>30 novel species of actinomycetes from the DSMZ collection.</title>
        <authorList>
            <person name="Nouioui I."/>
        </authorList>
    </citation>
    <scope>NUCLEOTIDE SEQUENCE [LARGE SCALE GENOMIC DNA]</scope>
    <source>
        <strain evidence="7">DSM 45834</strain>
    </source>
</reference>
<gene>
    <name evidence="6" type="ORF">RM445_25060</name>
</gene>